<name>A0ABS6Y1B3_9FLAO</name>
<protein>
    <submittedName>
        <fullName evidence="2">Restriction endonuclease subunit S</fullName>
    </submittedName>
</protein>
<accession>A0ABS6Y1B3</accession>
<dbReference type="RefSeq" id="WP_219319195.1">
    <property type="nucleotide sequence ID" value="NZ_JAHWYN010000034.1"/>
</dbReference>
<dbReference type="Pfam" id="PF01420">
    <property type="entry name" value="Methylase_S"/>
    <property type="match status" value="2"/>
</dbReference>
<keyword evidence="2" id="KW-0540">Nuclease</keyword>
<reference evidence="2 3" key="1">
    <citation type="submission" date="2021-07" db="EMBL/GenBank/DDBJ databases">
        <title>Flavobacterium sp. nov. isolated from sediment on the Taihu Lake.</title>
        <authorList>
            <person name="Qu J.-H."/>
        </authorList>
    </citation>
    <scope>NUCLEOTIDE SEQUENCE [LARGE SCALE GENOMIC DNA]</scope>
    <source>
        <strain evidence="2 3">NAS39</strain>
    </source>
</reference>
<feature type="domain" description="Type I restriction modification DNA specificity" evidence="1">
    <location>
        <begin position="182"/>
        <end position="353"/>
    </location>
</feature>
<keyword evidence="2" id="KW-0378">Hydrolase</keyword>
<dbReference type="Proteomes" id="UP000812031">
    <property type="component" value="Unassembled WGS sequence"/>
</dbReference>
<evidence type="ECO:0000259" key="1">
    <source>
        <dbReference type="Pfam" id="PF01420"/>
    </source>
</evidence>
<evidence type="ECO:0000313" key="2">
    <source>
        <dbReference type="EMBL" id="MBW4362723.1"/>
    </source>
</evidence>
<organism evidence="2 3">
    <name type="scientific">Flavobacterium taihuense</name>
    <dbReference type="NCBI Taxonomy" id="2857508"/>
    <lineage>
        <taxon>Bacteria</taxon>
        <taxon>Pseudomonadati</taxon>
        <taxon>Bacteroidota</taxon>
        <taxon>Flavobacteriia</taxon>
        <taxon>Flavobacteriales</taxon>
        <taxon>Flavobacteriaceae</taxon>
        <taxon>Flavobacterium</taxon>
    </lineage>
</organism>
<dbReference type="GO" id="GO:0004519">
    <property type="term" value="F:endonuclease activity"/>
    <property type="evidence" value="ECO:0007669"/>
    <property type="project" value="UniProtKB-KW"/>
</dbReference>
<dbReference type="EMBL" id="JAHWYN010000034">
    <property type="protein sequence ID" value="MBW4362723.1"/>
    <property type="molecule type" value="Genomic_DNA"/>
</dbReference>
<evidence type="ECO:0000313" key="3">
    <source>
        <dbReference type="Proteomes" id="UP000812031"/>
    </source>
</evidence>
<comment type="caution">
    <text evidence="2">The sequence shown here is derived from an EMBL/GenBank/DDBJ whole genome shotgun (WGS) entry which is preliminary data.</text>
</comment>
<gene>
    <name evidence="2" type="ORF">KZH69_19765</name>
</gene>
<proteinExistence type="predicted"/>
<feature type="domain" description="Type I restriction modification DNA specificity" evidence="1">
    <location>
        <begin position="6"/>
        <end position="154"/>
    </location>
</feature>
<keyword evidence="2" id="KW-0255">Endonuclease</keyword>
<dbReference type="InterPro" id="IPR000055">
    <property type="entry name" value="Restrct_endonuc_typeI_TRD"/>
</dbReference>
<keyword evidence="3" id="KW-1185">Reference proteome</keyword>
<sequence length="368" mass="43077">MELTNREWKEFSIVEIFDSIQRGKRLKKNDHIGGNIPYTSSTALNNGIDAFIGNDKNVRIFKNCLTLANSGSVGSTFFQPFNVVASDHVTMLDNANFNKYIYLFLATMVTRLNEKYSFNREINDTRIKKEKILLPINSDRKPDYVFMENFMKQKENEFLEKYKKYVTGKESEIKQDFLTDNIEWKEFLFPDIFEIKNGFYNKKPTSSGNGKIPFLGATANKNGVTEYYTLSEIEDNSKIGFGKNEPLSKKLFKGNCIVVTNNGSVGYAYYQVSEFTCSHDVNPLYLKNENLNPYIAKFLITTIEQQRVCFEYARKWRPMRMKKSKILLPVNSENKPDFQYMENYIKTLENEKLKRYLDYKKLNISEYK</sequence>